<evidence type="ECO:0000313" key="4">
    <source>
        <dbReference type="Proteomes" id="UP000249061"/>
    </source>
</evidence>
<evidence type="ECO:0000313" key="3">
    <source>
        <dbReference type="EMBL" id="PZR15977.1"/>
    </source>
</evidence>
<dbReference type="SUPFAM" id="SSF55961">
    <property type="entry name" value="Bet v1-like"/>
    <property type="match status" value="1"/>
</dbReference>
<dbReference type="Proteomes" id="UP000249061">
    <property type="component" value="Unassembled WGS sequence"/>
</dbReference>
<name>A0A2W5TQ57_9BACT</name>
<comment type="caution">
    <text evidence="3">The sequence shown here is derived from an EMBL/GenBank/DDBJ whole genome shotgun (WGS) entry which is preliminary data.</text>
</comment>
<evidence type="ECO:0000256" key="1">
    <source>
        <dbReference type="ARBA" id="ARBA00006817"/>
    </source>
</evidence>
<sequence length="141" mass="16097">MKPLIMERIFKAPRELVWRALSDPAEALQWLGPREFPAVKFETEGRVGGTWRACLKGPGGEKELWQGGVIRELVPNEKLSFTFKWDEPDAIETVVTYTLSDAPGGTRMVFQQEPFSSEASRESHRGGWDSTFDRLAEWVQR</sequence>
<feature type="domain" description="Activator of Hsp90 ATPase homologue 1/2-like C-terminal" evidence="2">
    <location>
        <begin position="11"/>
        <end position="139"/>
    </location>
</feature>
<dbReference type="EMBL" id="QFQP01000004">
    <property type="protein sequence ID" value="PZR15977.1"/>
    <property type="molecule type" value="Genomic_DNA"/>
</dbReference>
<comment type="similarity">
    <text evidence="1">Belongs to the AHA1 family.</text>
</comment>
<gene>
    <name evidence="3" type="ORF">DI536_06650</name>
</gene>
<proteinExistence type="inferred from homology"/>
<evidence type="ECO:0000259" key="2">
    <source>
        <dbReference type="Pfam" id="PF08327"/>
    </source>
</evidence>
<dbReference type="InterPro" id="IPR023393">
    <property type="entry name" value="START-like_dom_sf"/>
</dbReference>
<protein>
    <submittedName>
        <fullName evidence="3">Polyketide cyclase</fullName>
    </submittedName>
</protein>
<dbReference type="InterPro" id="IPR013538">
    <property type="entry name" value="ASHA1/2-like_C"/>
</dbReference>
<dbReference type="Gene3D" id="3.30.530.20">
    <property type="match status" value="1"/>
</dbReference>
<accession>A0A2W5TQ57</accession>
<organism evidence="3 4">
    <name type="scientific">Archangium gephyra</name>
    <dbReference type="NCBI Taxonomy" id="48"/>
    <lineage>
        <taxon>Bacteria</taxon>
        <taxon>Pseudomonadati</taxon>
        <taxon>Myxococcota</taxon>
        <taxon>Myxococcia</taxon>
        <taxon>Myxococcales</taxon>
        <taxon>Cystobacterineae</taxon>
        <taxon>Archangiaceae</taxon>
        <taxon>Archangium</taxon>
    </lineage>
</organism>
<dbReference type="CDD" id="cd07814">
    <property type="entry name" value="SRPBCC_CalC_Aha1-like"/>
    <property type="match status" value="1"/>
</dbReference>
<dbReference type="Pfam" id="PF08327">
    <property type="entry name" value="AHSA1"/>
    <property type="match status" value="1"/>
</dbReference>
<reference evidence="3 4" key="1">
    <citation type="submission" date="2017-08" db="EMBL/GenBank/DDBJ databases">
        <title>Infants hospitalized years apart are colonized by the same room-sourced microbial strains.</title>
        <authorList>
            <person name="Brooks B."/>
            <person name="Olm M.R."/>
            <person name="Firek B.A."/>
            <person name="Baker R."/>
            <person name="Thomas B.C."/>
            <person name="Morowitz M.J."/>
            <person name="Banfield J.F."/>
        </authorList>
    </citation>
    <scope>NUCLEOTIDE SEQUENCE [LARGE SCALE GENOMIC DNA]</scope>
    <source>
        <strain evidence="3">S2_003_000_R2_14</strain>
    </source>
</reference>
<dbReference type="AlphaFoldDB" id="A0A2W5TQ57"/>